<dbReference type="AlphaFoldDB" id="A0A8S1K7D9"/>
<dbReference type="Proteomes" id="UP000692954">
    <property type="component" value="Unassembled WGS sequence"/>
</dbReference>
<dbReference type="EMBL" id="CAJJDN010000005">
    <property type="protein sequence ID" value="CAD8051380.1"/>
    <property type="molecule type" value="Genomic_DNA"/>
</dbReference>
<dbReference type="OrthoDB" id="295910at2759"/>
<organism evidence="1 2">
    <name type="scientific">Paramecium sonneborni</name>
    <dbReference type="NCBI Taxonomy" id="65129"/>
    <lineage>
        <taxon>Eukaryota</taxon>
        <taxon>Sar</taxon>
        <taxon>Alveolata</taxon>
        <taxon>Ciliophora</taxon>
        <taxon>Intramacronucleata</taxon>
        <taxon>Oligohymenophorea</taxon>
        <taxon>Peniculida</taxon>
        <taxon>Parameciidae</taxon>
        <taxon>Paramecium</taxon>
    </lineage>
</organism>
<gene>
    <name evidence="1" type="ORF">PSON_ATCC_30995.1.T0050546</name>
</gene>
<proteinExistence type="predicted"/>
<evidence type="ECO:0000313" key="1">
    <source>
        <dbReference type="EMBL" id="CAD8051380.1"/>
    </source>
</evidence>
<keyword evidence="2" id="KW-1185">Reference proteome</keyword>
<comment type="caution">
    <text evidence="1">The sequence shown here is derived from an EMBL/GenBank/DDBJ whole genome shotgun (WGS) entry which is preliminary data.</text>
</comment>
<sequence length="881" mass="105074">MDQIQFKTLDEFIRLFHKKVSSFTNSEMVIQLQHLAHMLSQKQIQTEAKNDCFFKRWSEIKLPISLITIDFISQLFVIYTKVNDILKEDILQDFIWPLIVYEFEEKKVVIEYFNIMKTIYNKKYRDLLKCFGIFEMVKFMLKTTEIDEMICCEQHNNKDQPKQIISQETQVKIDQFGLLINEILHQIVNDLSQATGSNLNELEQLFALSIHQMLSYCTKDHNLCQIQKLLIILISQLPKVNEKVIQKVFQNFESISFIVLLYNSTTSQVLQIYCVKLFQIISNNNPQILQQLILSIIPSSKNKKFVQNLDFEPLICSILEWLLNIPISIKITEYQMFDEKLTFRNHDVMELVLNYLYICHVMMKQQLITTLYTLTRNNKENQLFLLSNKHFLCTFPKFLMGLQDQELLDIDEDQNSLSKSIYDTSLKLISTVFMNQLQNGKIDMLFQWLKLVELEQIKQKNDDLDGFKDARTPIQFIRQMITYIFNNLLKSSILNTSQLTNEQLWKGFHLFIAAFLAIISKDLIQQDFKISKLVGKKVLQSPQILMIIQMFQNSQWIDYQFCSKIVQIVNFLYSQTISMNLDIIKPSINFKCSEFVIWLNQLFKKILSNEKDNIFLMRIIQTLICYYQHYIVTQNFGQQQLEEIQQLLKAYRHLMQSLICGSQQFKNLKHIPMDTEQQITLSHYFYIESQMKLINQIKQKLQKDHHASHDSFFNLYALQELIAYIQQQLQEYYLSLFKLCQIYGKKSQIFIWNFCYELIRMKKQEDDVGESCFLTFINQPDIIHDIVESDEMIVYYYDCPNIVNMKQKSQLKLNDLIRWANLLIQQQEHEQIVQYQEQYSRQSQILLKDVTKTLDRYNLIQLQNYEIFEQEKLKYDQSKTL</sequence>
<evidence type="ECO:0000313" key="2">
    <source>
        <dbReference type="Proteomes" id="UP000692954"/>
    </source>
</evidence>
<name>A0A8S1K7D9_9CILI</name>
<reference evidence="1" key="1">
    <citation type="submission" date="2021-01" db="EMBL/GenBank/DDBJ databases">
        <authorList>
            <consortium name="Genoscope - CEA"/>
            <person name="William W."/>
        </authorList>
    </citation>
    <scope>NUCLEOTIDE SEQUENCE</scope>
</reference>
<accession>A0A8S1K7D9</accession>
<protein>
    <submittedName>
        <fullName evidence="1">Uncharacterized protein</fullName>
    </submittedName>
</protein>